<gene>
    <name evidence="4" type="ORF">QNI19_28645</name>
</gene>
<keyword evidence="2" id="KW-0472">Membrane</keyword>
<feature type="repeat" description="TPR" evidence="1">
    <location>
        <begin position="109"/>
        <end position="142"/>
    </location>
</feature>
<organism evidence="4 5">
    <name type="scientific">Xanthocytophaga flava</name>
    <dbReference type="NCBI Taxonomy" id="3048013"/>
    <lineage>
        <taxon>Bacteria</taxon>
        <taxon>Pseudomonadati</taxon>
        <taxon>Bacteroidota</taxon>
        <taxon>Cytophagia</taxon>
        <taxon>Cytophagales</taxon>
        <taxon>Rhodocytophagaceae</taxon>
        <taxon>Xanthocytophaga</taxon>
    </lineage>
</organism>
<evidence type="ECO:0000313" key="4">
    <source>
        <dbReference type="EMBL" id="MDJ1496939.1"/>
    </source>
</evidence>
<keyword evidence="5" id="KW-1185">Reference proteome</keyword>
<feature type="signal peptide" evidence="3">
    <location>
        <begin position="1"/>
        <end position="20"/>
    </location>
</feature>
<evidence type="ECO:0000256" key="2">
    <source>
        <dbReference type="SAM" id="Phobius"/>
    </source>
</evidence>
<feature type="chain" id="PRO_5046902528" description="Tetratricopeptide repeat protein" evidence="3">
    <location>
        <begin position="21"/>
        <end position="342"/>
    </location>
</feature>
<evidence type="ECO:0000313" key="5">
    <source>
        <dbReference type="Proteomes" id="UP001228581"/>
    </source>
</evidence>
<evidence type="ECO:0008006" key="6">
    <source>
        <dbReference type="Google" id="ProtNLM"/>
    </source>
</evidence>
<feature type="repeat" description="TPR" evidence="1">
    <location>
        <begin position="75"/>
        <end position="108"/>
    </location>
</feature>
<feature type="transmembrane region" description="Helical" evidence="2">
    <location>
        <begin position="318"/>
        <end position="338"/>
    </location>
</feature>
<dbReference type="RefSeq" id="WP_314002100.1">
    <property type="nucleotide sequence ID" value="NZ_JASJOT010000027.1"/>
</dbReference>
<dbReference type="EMBL" id="JASJOT010000027">
    <property type="protein sequence ID" value="MDJ1496939.1"/>
    <property type="molecule type" value="Genomic_DNA"/>
</dbReference>
<evidence type="ECO:0000256" key="1">
    <source>
        <dbReference type="PROSITE-ProRule" id="PRU00339"/>
    </source>
</evidence>
<keyword evidence="3" id="KW-0732">Signal</keyword>
<proteinExistence type="predicted"/>
<protein>
    <recommendedName>
        <fullName evidence="6">Tetratricopeptide repeat protein</fullName>
    </recommendedName>
</protein>
<sequence>MLKRLLCFVSILCVYFTTQACPNEYRVLRHVLLNGKKIKRTESIDYKILSPEQIEELAKAEAVELERLWRDTHDIKAYSDYGVKLLYLGQYKEAKNVFSTIENIQPNLYATAANLGTAYELLGKNDSAYYWIQKGITLNPESHFGSEWLHLKVLEIKLKGLSNLNSQFMLGTDLGNDTIPTSSLPLKKLEELRNHITYQLHERRIFVKAPEPIVAFLSFQLGNIEALTDDITESLITYNSAYEYGFRSELFAKRYLKFKQIHVKSHTPLPHNTLSDKELQAIIDNPVPVLPQPVADTLTKEGTSLKTGSDTASDKSSFHLYLIAGAVIASIAGGYFIFRNRV</sequence>
<evidence type="ECO:0000256" key="3">
    <source>
        <dbReference type="SAM" id="SignalP"/>
    </source>
</evidence>
<dbReference type="Gene3D" id="1.25.40.10">
    <property type="entry name" value="Tetratricopeptide repeat domain"/>
    <property type="match status" value="1"/>
</dbReference>
<comment type="caution">
    <text evidence="4">The sequence shown here is derived from an EMBL/GenBank/DDBJ whole genome shotgun (WGS) entry which is preliminary data.</text>
</comment>
<dbReference type="Proteomes" id="UP001228581">
    <property type="component" value="Unassembled WGS sequence"/>
</dbReference>
<dbReference type="SUPFAM" id="SSF48452">
    <property type="entry name" value="TPR-like"/>
    <property type="match status" value="1"/>
</dbReference>
<reference evidence="4 5" key="1">
    <citation type="submission" date="2023-05" db="EMBL/GenBank/DDBJ databases">
        <authorList>
            <person name="Zhang X."/>
        </authorList>
    </citation>
    <scope>NUCLEOTIDE SEQUENCE [LARGE SCALE GENOMIC DNA]</scope>
    <source>
        <strain evidence="4 5">DM2B3-1</strain>
    </source>
</reference>
<keyword evidence="2" id="KW-0812">Transmembrane</keyword>
<dbReference type="InterPro" id="IPR011990">
    <property type="entry name" value="TPR-like_helical_dom_sf"/>
</dbReference>
<dbReference type="SMART" id="SM00028">
    <property type="entry name" value="TPR"/>
    <property type="match status" value="2"/>
</dbReference>
<dbReference type="InterPro" id="IPR019734">
    <property type="entry name" value="TPR_rpt"/>
</dbReference>
<keyword evidence="1" id="KW-0802">TPR repeat</keyword>
<dbReference type="PROSITE" id="PS51257">
    <property type="entry name" value="PROKAR_LIPOPROTEIN"/>
    <property type="match status" value="1"/>
</dbReference>
<dbReference type="PROSITE" id="PS50005">
    <property type="entry name" value="TPR"/>
    <property type="match status" value="2"/>
</dbReference>
<accession>A0ABT7CT68</accession>
<keyword evidence="2" id="KW-1133">Transmembrane helix</keyword>
<name>A0ABT7CT68_9BACT</name>